<evidence type="ECO:0000259" key="2">
    <source>
        <dbReference type="Pfam" id="PF07687"/>
    </source>
</evidence>
<dbReference type="GO" id="GO:0005737">
    <property type="term" value="C:cytoplasm"/>
    <property type="evidence" value="ECO:0007669"/>
    <property type="project" value="TreeGrafter"/>
</dbReference>
<evidence type="ECO:0000313" key="3">
    <source>
        <dbReference type="EMBL" id="WKW13499.1"/>
    </source>
</evidence>
<organism evidence="4 5">
    <name type="scientific">Pseudogemmatithrix spongiicola</name>
    <dbReference type="NCBI Taxonomy" id="3062599"/>
    <lineage>
        <taxon>Bacteria</taxon>
        <taxon>Pseudomonadati</taxon>
        <taxon>Gemmatimonadota</taxon>
        <taxon>Gemmatimonadia</taxon>
        <taxon>Gemmatimonadales</taxon>
        <taxon>Gemmatimonadaceae</taxon>
        <taxon>Pseudogemmatithrix</taxon>
    </lineage>
</organism>
<protein>
    <submittedName>
        <fullName evidence="4">Peptidase dimerization domain-containing protein</fullName>
    </submittedName>
</protein>
<dbReference type="PANTHER" id="PTHR30575:SF0">
    <property type="entry name" value="XAA-ARG DIPEPTIDASE"/>
    <property type="match status" value="1"/>
</dbReference>
<dbReference type="SUPFAM" id="SSF53187">
    <property type="entry name" value="Zn-dependent exopeptidases"/>
    <property type="match status" value="1"/>
</dbReference>
<proteinExistence type="predicted"/>
<dbReference type="PROSITE" id="PS51318">
    <property type="entry name" value="TAT"/>
    <property type="match status" value="1"/>
</dbReference>
<dbReference type="KEGG" id="pspc:Strain318_002822"/>
<evidence type="ECO:0000313" key="4">
    <source>
        <dbReference type="EMBL" id="WKW16406.1"/>
    </source>
</evidence>
<dbReference type="Proteomes" id="UP001229955">
    <property type="component" value="Chromosome"/>
</dbReference>
<accession>A0AA49Q925</accession>
<feature type="chain" id="PRO_5041215710" evidence="1">
    <location>
        <begin position="22"/>
        <end position="551"/>
    </location>
</feature>
<dbReference type="EMBL" id="CP130612">
    <property type="protein sequence ID" value="WKW13499.1"/>
    <property type="molecule type" value="Genomic_DNA"/>
</dbReference>
<feature type="domain" description="Peptidase M20 dimerisation" evidence="2">
    <location>
        <begin position="225"/>
        <end position="299"/>
    </location>
</feature>
<reference evidence="4" key="1">
    <citation type="submission" date="2023-07" db="EMBL/GenBank/DDBJ databases">
        <authorList>
            <person name="Haufschild T."/>
            <person name="Kallscheuer N."/>
            <person name="Hammer J."/>
            <person name="Kohn T."/>
            <person name="Kabuu M."/>
            <person name="Jogler M."/>
            <person name="Wohfarth N."/>
            <person name="Heuer A."/>
            <person name="Rohde M."/>
            <person name="van Teeseling M.C.F."/>
            <person name="Jogler C."/>
        </authorList>
    </citation>
    <scope>NUCLEOTIDE SEQUENCE</scope>
    <source>
        <strain evidence="3">Strain 138</strain>
        <strain evidence="4">Strain 318</strain>
    </source>
</reference>
<dbReference type="Pfam" id="PF07687">
    <property type="entry name" value="M20_dimer"/>
    <property type="match status" value="1"/>
</dbReference>
<dbReference type="InterPro" id="IPR006311">
    <property type="entry name" value="TAT_signal"/>
</dbReference>
<evidence type="ECO:0000256" key="1">
    <source>
        <dbReference type="SAM" id="SignalP"/>
    </source>
</evidence>
<name>A0AA49Q925_9BACT</name>
<dbReference type="EMBL" id="CP130613">
    <property type="protein sequence ID" value="WKW16406.1"/>
    <property type="molecule type" value="Genomic_DNA"/>
</dbReference>
<dbReference type="GO" id="GO:0071713">
    <property type="term" value="F:para-aminobenzoyl-glutamate hydrolase activity"/>
    <property type="evidence" value="ECO:0007669"/>
    <property type="project" value="TreeGrafter"/>
</dbReference>
<dbReference type="InterPro" id="IPR011650">
    <property type="entry name" value="Peptidase_M20_dimer"/>
</dbReference>
<dbReference type="Gene3D" id="3.40.630.10">
    <property type="entry name" value="Zn peptidases"/>
    <property type="match status" value="1"/>
</dbReference>
<dbReference type="InterPro" id="IPR036264">
    <property type="entry name" value="Bact_exopeptidase_dim_dom"/>
</dbReference>
<accession>A0AA49Q6B2</accession>
<dbReference type="RefSeq" id="WP_367886352.1">
    <property type="nucleotide sequence ID" value="NZ_CP130612.1"/>
</dbReference>
<dbReference type="GO" id="GO:0046657">
    <property type="term" value="P:folic acid catabolic process"/>
    <property type="evidence" value="ECO:0007669"/>
    <property type="project" value="TreeGrafter"/>
</dbReference>
<keyword evidence="5" id="KW-1185">Reference proteome</keyword>
<dbReference type="PANTHER" id="PTHR30575">
    <property type="entry name" value="PEPTIDASE M20"/>
    <property type="match status" value="1"/>
</dbReference>
<keyword evidence="1" id="KW-0732">Signal</keyword>
<dbReference type="Gene3D" id="3.30.70.360">
    <property type="match status" value="1"/>
</dbReference>
<dbReference type="InterPro" id="IPR052030">
    <property type="entry name" value="Peptidase_M20/M20A_hydrolases"/>
</dbReference>
<dbReference type="SUPFAM" id="SSF55031">
    <property type="entry name" value="Bacterial exopeptidase dimerisation domain"/>
    <property type="match status" value="1"/>
</dbReference>
<evidence type="ECO:0000313" key="5">
    <source>
        <dbReference type="Proteomes" id="UP001229955"/>
    </source>
</evidence>
<feature type="signal peptide" evidence="1">
    <location>
        <begin position="1"/>
        <end position="21"/>
    </location>
</feature>
<dbReference type="AlphaFoldDB" id="A0AA49Q925"/>
<dbReference type="GO" id="GO:0016805">
    <property type="term" value="F:dipeptidase activity"/>
    <property type="evidence" value="ECO:0007669"/>
    <property type="project" value="TreeGrafter"/>
</dbReference>
<gene>
    <name evidence="3" type="ORF">Strain138_002822</name>
    <name evidence="4" type="ORF">Strain318_002822</name>
</gene>
<sequence>MSLFRRATLAAALLALAPAVAAPLAAQATADSARLERLKAEALTRVEGRAKLVQEIIDHLFSFSELGFQEFETQRYLTGLLEQNGFQITRGYAGMPSAWVARWVSPAGARPVITMGSDVDGIPQSNNKPGVAYLDPQVQGAPGHGEGHNTGQAVNIAAALSVKELMIRDRIPGTIVIWPGIAEEQMAGKAFLVREGLFRDADVALFTHVGNSLGVSWGQSGQTALVSAIFRFKGTSAHAAGAPWRGRSALDAAMLMGTGWEYQREHNELPTRSHYVILDGGDQPNVVPPTASIWFYFRERDYPRTMALFEAGKRIARGAAMMANVELDTVMVVGSGWSGHFNKTIAEVTYENIKRVGMPTWSDEDQALARGLQQELGGQPRGLSTAVEFTLQGPTPESQRMGGGSDDIGDVSWNVPTVTLRYPSNIPGLPGHNWSSSIASATPIAHKGALQGAKVQALTMLDILLRPQVVADAWKYFREVQTAETKYTPFISPTDQPPIWMNADIMARYKPELQKYYYDARRYRTYLEQLGIRYPTTRATPKPNMDENDGR</sequence>